<keyword evidence="6" id="KW-0695">RNA-directed DNA polymerase</keyword>
<dbReference type="GO" id="GO:0015074">
    <property type="term" value="P:DNA integration"/>
    <property type="evidence" value="ECO:0007669"/>
    <property type="project" value="InterPro"/>
</dbReference>
<dbReference type="PANTHER" id="PTHR37984:SF5">
    <property type="entry name" value="PROTEIN NYNRIN-LIKE"/>
    <property type="match status" value="1"/>
</dbReference>
<organism evidence="9">
    <name type="scientific">Oryza sativa</name>
    <name type="common">Rice</name>
    <dbReference type="NCBI Taxonomy" id="4530"/>
    <lineage>
        <taxon>Eukaryota</taxon>
        <taxon>Viridiplantae</taxon>
        <taxon>Streptophyta</taxon>
        <taxon>Embryophyta</taxon>
        <taxon>Tracheophyta</taxon>
        <taxon>Spermatophyta</taxon>
        <taxon>Magnoliopsida</taxon>
        <taxon>Liliopsida</taxon>
        <taxon>Poales</taxon>
        <taxon>Poaceae</taxon>
        <taxon>BOP clade</taxon>
        <taxon>Oryzoideae</taxon>
        <taxon>Oryzeae</taxon>
        <taxon>Oryzinae</taxon>
        <taxon>Oryza</taxon>
    </lineage>
</organism>
<feature type="region of interest" description="Disordered" evidence="7">
    <location>
        <begin position="187"/>
        <end position="209"/>
    </location>
</feature>
<dbReference type="Pfam" id="PF03732">
    <property type="entry name" value="Retrotrans_gag"/>
    <property type="match status" value="1"/>
</dbReference>
<keyword evidence="3" id="KW-0540">Nuclease</keyword>
<evidence type="ECO:0000259" key="8">
    <source>
        <dbReference type="PROSITE" id="PS50994"/>
    </source>
</evidence>
<evidence type="ECO:0000256" key="6">
    <source>
        <dbReference type="ARBA" id="ARBA00022918"/>
    </source>
</evidence>
<reference evidence="9" key="1">
    <citation type="journal article" date="2002" name="Nature">
        <title>Sequence and analysis of rice chromosome 4.</title>
        <authorList>
            <person name="Feng Q."/>
            <person name="Zhang Y."/>
            <person name="Hao P."/>
            <person name="Wang S."/>
            <person name="Fu G."/>
            <person name="Huang Y."/>
            <person name="Li Y."/>
            <person name="Zhu J."/>
            <person name="Liu Y."/>
            <person name="Hu X."/>
            <person name="Jia P."/>
            <person name="Zhang Y."/>
            <person name="Zhao Q."/>
            <person name="Ying K."/>
            <person name="Yu S."/>
            <person name="Tang Y."/>
            <person name="Weng Q."/>
            <person name="Zhang L."/>
            <person name="Lu Y."/>
            <person name="Mu J."/>
            <person name="Lu Y."/>
            <person name="Zhang L.S."/>
            <person name="Yu Z."/>
            <person name="Fan D."/>
            <person name="Liu X."/>
            <person name="Lu T."/>
            <person name="Li C."/>
            <person name="Wu Y."/>
            <person name="Sun T."/>
            <person name="Lei H."/>
            <person name="Li T."/>
            <person name="Hu H."/>
            <person name="Guan J."/>
            <person name="Wu M."/>
            <person name="Zhang R."/>
            <person name="Zhou B."/>
            <person name="Chen Z."/>
            <person name="Chen L."/>
            <person name="Jin Z."/>
            <person name="Wang R."/>
            <person name="Yin H."/>
            <person name="Cai Z."/>
            <person name="Ren S."/>
            <person name="Lv G."/>
            <person name="Gu W."/>
            <person name="Zhu G."/>
            <person name="Tu Y."/>
            <person name="Jia J."/>
            <person name="Zhang Y."/>
            <person name="Chen J."/>
            <person name="Kang H."/>
            <person name="Chen X."/>
            <person name="Shao C."/>
            <person name="Sun Y."/>
            <person name="Hu Q."/>
            <person name="Zhang X."/>
            <person name="Zhang W."/>
            <person name="Wang L."/>
            <person name="Ding C."/>
            <person name="Sheng H."/>
            <person name="Gu J."/>
            <person name="Chen S."/>
            <person name="Ni L."/>
            <person name="Zhu F."/>
            <person name="Chen W."/>
            <person name="Lan L."/>
            <person name="Lai Y."/>
            <person name="Cheng Z."/>
            <person name="Gu M."/>
            <person name="Jiang J."/>
            <person name="Li J."/>
            <person name="Hong G."/>
            <person name="Xue Y."/>
            <person name="Han B."/>
        </authorList>
    </citation>
    <scope>NUCLEOTIDE SEQUENCE</scope>
</reference>
<proteinExistence type="predicted"/>
<evidence type="ECO:0000256" key="4">
    <source>
        <dbReference type="ARBA" id="ARBA00022759"/>
    </source>
</evidence>
<accession>Q01MU8</accession>
<dbReference type="CDD" id="cd09274">
    <property type="entry name" value="RNase_HI_RT_Ty3"/>
    <property type="match status" value="1"/>
</dbReference>
<dbReference type="SUPFAM" id="SSF56672">
    <property type="entry name" value="DNA/RNA polymerases"/>
    <property type="match status" value="1"/>
</dbReference>
<keyword evidence="2" id="KW-0548">Nucleotidyltransferase</keyword>
<keyword evidence="1" id="KW-0808">Transferase</keyword>
<evidence type="ECO:0000256" key="1">
    <source>
        <dbReference type="ARBA" id="ARBA00022679"/>
    </source>
</evidence>
<dbReference type="InterPro" id="IPR043128">
    <property type="entry name" value="Rev_trsase/Diguanyl_cyclase"/>
</dbReference>
<reference evidence="9" key="2">
    <citation type="submission" date="2004-10" db="EMBL/GenBank/DDBJ databases">
        <title>Chromosome-wide comparison between domesticated rice subspecies indica and japonica.</title>
        <authorList>
            <person name="Han B."/>
        </authorList>
    </citation>
    <scope>NUCLEOTIDE SEQUENCE</scope>
</reference>
<dbReference type="Pfam" id="PF17917">
    <property type="entry name" value="RT_RNaseH"/>
    <property type="match status" value="1"/>
</dbReference>
<protein>
    <submittedName>
        <fullName evidence="9">OSIGBa0102O13.8 protein</fullName>
    </submittedName>
</protein>
<keyword evidence="4" id="KW-0255">Endonuclease</keyword>
<dbReference type="GO" id="GO:0004519">
    <property type="term" value="F:endonuclease activity"/>
    <property type="evidence" value="ECO:0007669"/>
    <property type="project" value="UniProtKB-KW"/>
</dbReference>
<dbReference type="GO" id="GO:0003964">
    <property type="term" value="F:RNA-directed DNA polymerase activity"/>
    <property type="evidence" value="ECO:0007669"/>
    <property type="project" value="UniProtKB-KW"/>
</dbReference>
<evidence type="ECO:0000256" key="3">
    <source>
        <dbReference type="ARBA" id="ARBA00022722"/>
    </source>
</evidence>
<evidence type="ECO:0000313" key="9">
    <source>
        <dbReference type="EMBL" id="CAH65917.1"/>
    </source>
</evidence>
<dbReference type="Gene3D" id="3.30.420.10">
    <property type="entry name" value="Ribonuclease H-like superfamily/Ribonuclease H"/>
    <property type="match status" value="1"/>
</dbReference>
<dbReference type="EMBL" id="CR855029">
    <property type="protein sequence ID" value="CAH65917.1"/>
    <property type="molecule type" value="Genomic_DNA"/>
</dbReference>
<keyword evidence="5" id="KW-0378">Hydrolase</keyword>
<dbReference type="InterPro" id="IPR036397">
    <property type="entry name" value="RNaseH_sf"/>
</dbReference>
<dbReference type="InterPro" id="IPR043502">
    <property type="entry name" value="DNA/RNA_pol_sf"/>
</dbReference>
<dbReference type="Gene3D" id="3.30.70.270">
    <property type="match status" value="1"/>
</dbReference>
<dbReference type="InterPro" id="IPR005162">
    <property type="entry name" value="Retrotrans_gag_dom"/>
</dbReference>
<gene>
    <name evidence="9" type="primary">OSIGBa0102O13.8</name>
</gene>
<evidence type="ECO:0000256" key="2">
    <source>
        <dbReference type="ARBA" id="ARBA00022695"/>
    </source>
</evidence>
<dbReference type="InterPro" id="IPR041373">
    <property type="entry name" value="RT_RNaseH"/>
</dbReference>
<dbReference type="SUPFAM" id="SSF53098">
    <property type="entry name" value="Ribonuclease H-like"/>
    <property type="match status" value="1"/>
</dbReference>
<dbReference type="PROSITE" id="PS50994">
    <property type="entry name" value="INTEGRASE"/>
    <property type="match status" value="1"/>
</dbReference>
<dbReference type="GO" id="GO:0016787">
    <property type="term" value="F:hydrolase activity"/>
    <property type="evidence" value="ECO:0007669"/>
    <property type="project" value="UniProtKB-KW"/>
</dbReference>
<dbReference type="InterPro" id="IPR001584">
    <property type="entry name" value="Integrase_cat-core"/>
</dbReference>
<dbReference type="InterPro" id="IPR012337">
    <property type="entry name" value="RNaseH-like_sf"/>
</dbReference>
<name>Q01MU8_ORYSA</name>
<evidence type="ECO:0000256" key="5">
    <source>
        <dbReference type="ARBA" id="ARBA00022801"/>
    </source>
</evidence>
<dbReference type="InterPro" id="IPR050951">
    <property type="entry name" value="Retrovirus_Pol_polyprotein"/>
</dbReference>
<sequence length="797" mass="90840">MEQPLFELSAPRGKFYEPSPSLVPIYTTGYEIRPELISMERAKQWYTSTVGCVNGSWEKLRDRLCLAFFPVTRITALRVEILSFKQIKNESIGAAWSRFTNLVQSGPTLSLPEYVLLQHFHTGLDRESAFYLDITAGGSVMHKTPSEGRTILDRILENTSFMTQSNEPQPEASVSKIEEPLTIEPLAEPSTSASSIDEKVPEQPTVENEEIQTPDRAAIMFRDGFDEDYGNTLNYFSKKKPLLEGNDVGILYSPTVGANLVSESFAFAYLSDKAVTPTNKFFNHPNGNIIKEFRIVQDVLVCFEDREAILDFHVFEIQDFDILIGLPIEQLLINTPRLDSLKITLGENEFSIPFSRARIALTDPLLEIESAEEVTAVPPHESPEALLEDEVPNFIKEEADPERPLSYSDKLSEDETQRLLTVLEKHRSVLGYSLQDLRGINPMLCTHRIPIDPESTPSREPQRRLNNAMREVAKKENLDKVLQRCQEKDLVLNWEKCHFMVREGIVLGHRVSERGIEVDRAKIDVIDQLPPPVNIKGIRSFLGHAGFYGRSYLVGAKVIIYTNHAALKYLLTKKDVKPRLLRWILLLQEFDLEIKDKKGVENSVADHLSGLQNTDMQEQPINDFLRDDMLMTVRDSNPWYANIVNYMVEAMPCSAADARYAKKMFTEIIFPRFGIPRMVISDGGSHFIDKTFRDLLREMGAKHNVATPYHPQTSGQAETSNKQIKNILQKIVNKMGTGWKDRLPDTLWAYRTAYKTPIGMSPYQIVYGKSCRLPVELEHRAYWTIRNWNMDFEGAGE</sequence>
<evidence type="ECO:0000256" key="7">
    <source>
        <dbReference type="SAM" id="MobiDB-lite"/>
    </source>
</evidence>
<dbReference type="GO" id="GO:0003676">
    <property type="term" value="F:nucleic acid binding"/>
    <property type="evidence" value="ECO:0007669"/>
    <property type="project" value="InterPro"/>
</dbReference>
<dbReference type="AlphaFoldDB" id="Q01MU8"/>
<feature type="domain" description="Integrase catalytic" evidence="8">
    <location>
        <begin position="616"/>
        <end position="770"/>
    </location>
</feature>
<dbReference type="PANTHER" id="PTHR37984">
    <property type="entry name" value="PROTEIN CBG26694"/>
    <property type="match status" value="1"/>
</dbReference>